<evidence type="ECO:0000256" key="3">
    <source>
        <dbReference type="ARBA" id="ARBA00022679"/>
    </source>
</evidence>
<dbReference type="EMBL" id="JAHRVA010000008">
    <property type="protein sequence ID" value="MBV2144952.1"/>
    <property type="molecule type" value="Genomic_DNA"/>
</dbReference>
<evidence type="ECO:0000313" key="6">
    <source>
        <dbReference type="EMBL" id="MBV2144952.1"/>
    </source>
</evidence>
<comment type="subcellular location">
    <subcellularLocation>
        <location evidence="1">Cytoplasm</location>
    </subcellularLocation>
</comment>
<dbReference type="PANTHER" id="PTHR21064:SF1">
    <property type="entry name" value="HYDROXYLYSINE KINASE"/>
    <property type="match status" value="1"/>
</dbReference>
<sequence length="352" mass="39514">MSIVLPVESETLTSLPPKVSSEFAEKLAQEHFELNCTEVELLTAERDQNLWLRDRDGLEWVLKIANPSEARNTTDFQTSALCHLEAAAADLPVPRVRRTPSGATGIEATLPDGRRSWVRILTWVKGQPLIHAPKSSQQRRNLAACLAQLDRGLSDFSHPAQDSYLQWDISHINRVSPLLPAIDDGQIRDHVACVLNDFETKLRPVAAQLRRQVIYNDLNFHNVLVDADNPDRIAGIIDFGDIVAAPLINDLAVAASYQFGTDGNRDHAGEFIRTYHAELPLLDEEIRLLPLLIEMRLALTLLITSYRAKRHPENADYILRNNAPARATIGELRGRSPQENLDWITTVLEVQK</sequence>
<evidence type="ECO:0000256" key="1">
    <source>
        <dbReference type="ARBA" id="ARBA00004496"/>
    </source>
</evidence>
<organism evidence="6 7">
    <name type="scientific">Falsochrobactrum tianjinense</name>
    <dbReference type="NCBI Taxonomy" id="2706015"/>
    <lineage>
        <taxon>Bacteria</taxon>
        <taxon>Pseudomonadati</taxon>
        <taxon>Pseudomonadota</taxon>
        <taxon>Alphaproteobacteria</taxon>
        <taxon>Hyphomicrobiales</taxon>
        <taxon>Brucellaceae</taxon>
        <taxon>Falsochrobactrum</taxon>
    </lineage>
</organism>
<dbReference type="AlphaFoldDB" id="A0A949PPE1"/>
<evidence type="ECO:0000313" key="7">
    <source>
        <dbReference type="Proteomes" id="UP000752297"/>
    </source>
</evidence>
<dbReference type="PANTHER" id="PTHR21064">
    <property type="entry name" value="AMINOGLYCOSIDE PHOSPHOTRANSFERASE DOMAIN-CONTAINING PROTEIN-RELATED"/>
    <property type="match status" value="1"/>
</dbReference>
<dbReference type="InterPro" id="IPR002575">
    <property type="entry name" value="Aminoglycoside_PTrfase"/>
</dbReference>
<dbReference type="GO" id="GO:0019202">
    <property type="term" value="F:amino acid kinase activity"/>
    <property type="evidence" value="ECO:0007669"/>
    <property type="project" value="TreeGrafter"/>
</dbReference>
<keyword evidence="7" id="KW-1185">Reference proteome</keyword>
<dbReference type="RefSeq" id="WP_217678931.1">
    <property type="nucleotide sequence ID" value="NZ_JAHRVA010000008.1"/>
</dbReference>
<feature type="domain" description="Aminoglycoside phosphotransferase" evidence="5">
    <location>
        <begin position="47"/>
        <end position="279"/>
    </location>
</feature>
<accession>A0A949PPE1</accession>
<gene>
    <name evidence="6" type="ORF">KUG47_15750</name>
</gene>
<dbReference type="GO" id="GO:0005737">
    <property type="term" value="C:cytoplasm"/>
    <property type="evidence" value="ECO:0007669"/>
    <property type="project" value="UniProtKB-SubCell"/>
</dbReference>
<protein>
    <submittedName>
        <fullName evidence="6">Phosphotransferase</fullName>
    </submittedName>
</protein>
<dbReference type="Proteomes" id="UP000752297">
    <property type="component" value="Unassembled WGS sequence"/>
</dbReference>
<name>A0A949PPE1_9HYPH</name>
<keyword evidence="4" id="KW-0418">Kinase</keyword>
<dbReference type="InterPro" id="IPR050249">
    <property type="entry name" value="Pseudomonas-type_ThrB"/>
</dbReference>
<evidence type="ECO:0000256" key="2">
    <source>
        <dbReference type="ARBA" id="ARBA00022490"/>
    </source>
</evidence>
<evidence type="ECO:0000256" key="4">
    <source>
        <dbReference type="ARBA" id="ARBA00022777"/>
    </source>
</evidence>
<reference evidence="6 7" key="1">
    <citation type="submission" date="2021-06" db="EMBL/GenBank/DDBJ databases">
        <title>Falsochrobactrum tianjin sp.nov., a new petroleum-degrading bacteria isolated from oily soils.</title>
        <authorList>
            <person name="Chen G."/>
            <person name="Chen H."/>
            <person name="Tian J."/>
            <person name="Qing J."/>
            <person name="Zhong L."/>
            <person name="Ma W."/>
            <person name="Song Y."/>
            <person name="Cui X."/>
            <person name="Yan B."/>
        </authorList>
    </citation>
    <scope>NUCLEOTIDE SEQUENCE [LARGE SCALE GENOMIC DNA]</scope>
    <source>
        <strain evidence="6 7">TDYN1</strain>
    </source>
</reference>
<proteinExistence type="predicted"/>
<dbReference type="Pfam" id="PF01636">
    <property type="entry name" value="APH"/>
    <property type="match status" value="1"/>
</dbReference>
<keyword evidence="3" id="KW-0808">Transferase</keyword>
<comment type="caution">
    <text evidence="6">The sequence shown here is derived from an EMBL/GenBank/DDBJ whole genome shotgun (WGS) entry which is preliminary data.</text>
</comment>
<keyword evidence="2" id="KW-0963">Cytoplasm</keyword>
<evidence type="ECO:0000259" key="5">
    <source>
        <dbReference type="Pfam" id="PF01636"/>
    </source>
</evidence>